<keyword evidence="1" id="KW-1133">Transmembrane helix</keyword>
<proteinExistence type="predicted"/>
<accession>A0A4U9W9H7</accession>
<feature type="transmembrane region" description="Helical" evidence="1">
    <location>
        <begin position="6"/>
        <end position="34"/>
    </location>
</feature>
<reference evidence="2" key="1">
    <citation type="submission" date="2019-05" db="EMBL/GenBank/DDBJ databases">
        <authorList>
            <consortium name="Pathogen Informatics"/>
        </authorList>
    </citation>
    <scope>NUCLEOTIDE SEQUENCE [LARGE SCALE GENOMIC DNA]</scope>
    <source>
        <strain evidence="2">NCTC12965</strain>
    </source>
</reference>
<organism evidence="2">
    <name type="scientific">Serratia fonticola</name>
    <dbReference type="NCBI Taxonomy" id="47917"/>
    <lineage>
        <taxon>Bacteria</taxon>
        <taxon>Pseudomonadati</taxon>
        <taxon>Pseudomonadota</taxon>
        <taxon>Gammaproteobacteria</taxon>
        <taxon>Enterobacterales</taxon>
        <taxon>Yersiniaceae</taxon>
        <taxon>Serratia</taxon>
    </lineage>
</organism>
<evidence type="ECO:0000256" key="1">
    <source>
        <dbReference type="SAM" id="Phobius"/>
    </source>
</evidence>
<dbReference type="EMBL" id="CABEEZ010000133">
    <property type="protein sequence ID" value="VTR55564.1"/>
    <property type="molecule type" value="Genomic_DNA"/>
</dbReference>
<gene>
    <name evidence="2" type="ORF">NCTC12965_07012</name>
</gene>
<evidence type="ECO:0008006" key="3">
    <source>
        <dbReference type="Google" id="ProtNLM"/>
    </source>
</evidence>
<name>A0A4U9W9H7_SERFO</name>
<evidence type="ECO:0000313" key="2">
    <source>
        <dbReference type="EMBL" id="VTR55564.1"/>
    </source>
</evidence>
<sequence>MADILLVLFTGFLTGMTTILFGFGGGFVVVPFVYHVVSASG</sequence>
<protein>
    <recommendedName>
        <fullName evidence="3">Sulfite exporter TauE/SafE</fullName>
    </recommendedName>
</protein>
<keyword evidence="1" id="KW-0472">Membrane</keyword>
<keyword evidence="1" id="KW-0812">Transmembrane</keyword>
<dbReference type="AlphaFoldDB" id="A0A4U9W9H7"/>